<feature type="compositionally biased region" description="Polar residues" evidence="1">
    <location>
        <begin position="925"/>
        <end position="939"/>
    </location>
</feature>
<dbReference type="InterPro" id="IPR029071">
    <property type="entry name" value="Ubiquitin-like_domsf"/>
</dbReference>
<dbReference type="GO" id="GO:0005654">
    <property type="term" value="C:nucleoplasm"/>
    <property type="evidence" value="ECO:0007669"/>
    <property type="project" value="TreeGrafter"/>
</dbReference>
<gene>
    <name evidence="3" type="ORF">FVE85_1424</name>
</gene>
<feature type="compositionally biased region" description="Polar residues" evidence="1">
    <location>
        <begin position="991"/>
        <end position="1001"/>
    </location>
</feature>
<feature type="compositionally biased region" description="Low complexity" evidence="1">
    <location>
        <begin position="579"/>
        <end position="588"/>
    </location>
</feature>
<feature type="compositionally biased region" description="Polar residues" evidence="1">
    <location>
        <begin position="540"/>
        <end position="557"/>
    </location>
</feature>
<feature type="region of interest" description="Disordered" evidence="1">
    <location>
        <begin position="300"/>
        <end position="347"/>
    </location>
</feature>
<dbReference type="SMART" id="SM00213">
    <property type="entry name" value="UBQ"/>
    <property type="match status" value="1"/>
</dbReference>
<name>A0A5J4YUU2_PORPP</name>
<dbReference type="GO" id="GO:0043130">
    <property type="term" value="F:ubiquitin binding"/>
    <property type="evidence" value="ECO:0007669"/>
    <property type="project" value="TreeGrafter"/>
</dbReference>
<proteinExistence type="predicted"/>
<comment type="caution">
    <text evidence="3">The sequence shown here is derived from an EMBL/GenBank/DDBJ whole genome shotgun (WGS) entry which is preliminary data.</text>
</comment>
<feature type="region of interest" description="Disordered" evidence="1">
    <location>
        <begin position="1045"/>
        <end position="1087"/>
    </location>
</feature>
<feature type="compositionally biased region" description="Low complexity" evidence="1">
    <location>
        <begin position="1003"/>
        <end position="1012"/>
    </location>
</feature>
<feature type="domain" description="Ubiquitin-like" evidence="2">
    <location>
        <begin position="2"/>
        <end position="79"/>
    </location>
</feature>
<dbReference type="AlphaFoldDB" id="A0A5J4YUU2"/>
<dbReference type="OrthoDB" id="267397at2759"/>
<feature type="compositionally biased region" description="Low complexity" evidence="1">
    <location>
        <begin position="80"/>
        <end position="103"/>
    </location>
</feature>
<evidence type="ECO:0000259" key="2">
    <source>
        <dbReference type="PROSITE" id="PS50053"/>
    </source>
</evidence>
<dbReference type="InterPro" id="IPR000626">
    <property type="entry name" value="Ubiquitin-like_dom"/>
</dbReference>
<evidence type="ECO:0000313" key="4">
    <source>
        <dbReference type="Proteomes" id="UP000324585"/>
    </source>
</evidence>
<feature type="region of interest" description="Disordered" evidence="1">
    <location>
        <begin position="1154"/>
        <end position="1176"/>
    </location>
</feature>
<feature type="region of interest" description="Disordered" evidence="1">
    <location>
        <begin position="1231"/>
        <end position="1255"/>
    </location>
</feature>
<feature type="compositionally biased region" description="Basic and acidic residues" evidence="1">
    <location>
        <begin position="912"/>
        <end position="924"/>
    </location>
</feature>
<keyword evidence="4" id="KW-1185">Reference proteome</keyword>
<feature type="compositionally biased region" description="Low complexity" evidence="1">
    <location>
        <begin position="372"/>
        <end position="391"/>
    </location>
</feature>
<evidence type="ECO:0000313" key="3">
    <source>
        <dbReference type="EMBL" id="KAA8495269.1"/>
    </source>
</evidence>
<feature type="compositionally biased region" description="Polar residues" evidence="1">
    <location>
        <begin position="411"/>
        <end position="421"/>
    </location>
</feature>
<dbReference type="GO" id="GO:0070628">
    <property type="term" value="F:proteasome binding"/>
    <property type="evidence" value="ECO:0007669"/>
    <property type="project" value="TreeGrafter"/>
</dbReference>
<feature type="region of interest" description="Disordered" evidence="1">
    <location>
        <begin position="990"/>
        <end position="1025"/>
    </location>
</feature>
<feature type="compositionally biased region" description="Polar residues" evidence="1">
    <location>
        <begin position="1075"/>
        <end position="1085"/>
    </location>
</feature>
<dbReference type="Gene3D" id="3.10.20.90">
    <property type="entry name" value="Phosphatidylinositol 3-kinase Catalytic Subunit, Chain A, domain 1"/>
    <property type="match status" value="1"/>
</dbReference>
<feature type="region of interest" description="Disordered" evidence="1">
    <location>
        <begin position="538"/>
        <end position="588"/>
    </location>
</feature>
<dbReference type="GO" id="GO:0031593">
    <property type="term" value="F:polyubiquitin modification-dependent protein binding"/>
    <property type="evidence" value="ECO:0007669"/>
    <property type="project" value="TreeGrafter"/>
</dbReference>
<dbReference type="Proteomes" id="UP000324585">
    <property type="component" value="Unassembled WGS sequence"/>
</dbReference>
<dbReference type="PANTHER" id="PTHR10621:SF0">
    <property type="entry name" value="UV EXCISION REPAIR PROTEIN RAD23"/>
    <property type="match status" value="1"/>
</dbReference>
<dbReference type="SUPFAM" id="SSF54236">
    <property type="entry name" value="Ubiquitin-like"/>
    <property type="match status" value="1"/>
</dbReference>
<feature type="region of interest" description="Disordered" evidence="1">
    <location>
        <begin position="372"/>
        <end position="448"/>
    </location>
</feature>
<dbReference type="GO" id="GO:0043161">
    <property type="term" value="P:proteasome-mediated ubiquitin-dependent protein catabolic process"/>
    <property type="evidence" value="ECO:0007669"/>
    <property type="project" value="TreeGrafter"/>
</dbReference>
<feature type="region of interest" description="Disordered" evidence="1">
    <location>
        <begin position="80"/>
        <end position="120"/>
    </location>
</feature>
<protein>
    <submittedName>
        <fullName evidence="3">Deubiquitination-protection protein dph1</fullName>
    </submittedName>
</protein>
<dbReference type="PROSITE" id="PS50053">
    <property type="entry name" value="UBIQUITIN_2"/>
    <property type="match status" value="1"/>
</dbReference>
<evidence type="ECO:0000256" key="1">
    <source>
        <dbReference type="SAM" id="MobiDB-lite"/>
    </source>
</evidence>
<feature type="compositionally biased region" description="Low complexity" evidence="1">
    <location>
        <begin position="323"/>
        <end position="340"/>
    </location>
</feature>
<dbReference type="Pfam" id="PF00240">
    <property type="entry name" value="ubiquitin"/>
    <property type="match status" value="1"/>
</dbReference>
<feature type="region of interest" description="Disordered" evidence="1">
    <location>
        <begin position="912"/>
        <end position="959"/>
    </location>
</feature>
<dbReference type="GO" id="GO:0005829">
    <property type="term" value="C:cytosol"/>
    <property type="evidence" value="ECO:0007669"/>
    <property type="project" value="TreeGrafter"/>
</dbReference>
<dbReference type="EMBL" id="VRMN01000003">
    <property type="protein sequence ID" value="KAA8495269.1"/>
    <property type="molecule type" value="Genomic_DNA"/>
</dbReference>
<reference evidence="4" key="1">
    <citation type="journal article" date="2019" name="Nat. Commun.">
        <title>Expansion of phycobilisome linker gene families in mesophilic red algae.</title>
        <authorList>
            <person name="Lee J."/>
            <person name="Kim D."/>
            <person name="Bhattacharya D."/>
            <person name="Yoon H.S."/>
        </authorList>
    </citation>
    <scope>NUCLEOTIDE SEQUENCE [LARGE SCALE GENOMIC DNA]</scope>
    <source>
        <strain evidence="4">CCMP 1328</strain>
    </source>
</reference>
<organism evidence="3 4">
    <name type="scientific">Porphyridium purpureum</name>
    <name type="common">Red alga</name>
    <name type="synonym">Porphyridium cruentum</name>
    <dbReference type="NCBI Taxonomy" id="35688"/>
    <lineage>
        <taxon>Eukaryota</taxon>
        <taxon>Rhodophyta</taxon>
        <taxon>Bangiophyceae</taxon>
        <taxon>Porphyridiales</taxon>
        <taxon>Porphyridiaceae</taxon>
        <taxon>Porphyridium</taxon>
    </lineage>
</organism>
<dbReference type="PANTHER" id="PTHR10621">
    <property type="entry name" value="UV EXCISION REPAIR PROTEIN RAD23"/>
    <property type="match status" value="1"/>
</dbReference>
<feature type="compositionally biased region" description="Polar residues" evidence="1">
    <location>
        <begin position="1055"/>
        <end position="1066"/>
    </location>
</feature>
<sequence length="1255" mass="131624">MITIRVKQLDSSEFSVSVDPHASVAALKRQIRELKGLDEASQRLIFRGRVMQDAETRTLEQLGLEDGHAIHIVLRAPQEGSGSAAAAHAQPQASASQQQTPGSAVPPRQPGQVPGETRTRVPVSVSGVGVFGGISTMNASSGSGMSGLVSFLVGALESYGIPRDAAQRGAVTGAAASLTGSSQPERRHVGRRELIAQAWDALSFFASSVQAPALTSLQPPADDAAALSGIFSSLAAILASPAVLQDPLSDAAATSIRALAENPQNDSARAALMNLNVRMNALSQLLTTLVALSASVAADGELGSPPSNPETSSSLPHAEGHAQSRSQTQQQGPQQRFPSGAMRPQGGQHIADLMGQLVGQVLSSVSQGISQQQQFQHQDQQQQNQAQEQQQRYTEEPRAAATGPGSRGSGLASQPPTSETEPQGRAPGHGVPHAASSGSPAADRGMPGPQVGLQSILFQSLGPLIGQVAGAVNAAALNSAPGPESGLSGGTPSTARPAPQRVHVRLQSHPRVAPTGTANNTNQNQVPPAQSVHIRVNHPSAASTREASQAQSGSHPSVQIRMHPSGTAPSPSHGGAAMPVPSVSTEVPPVTNPGRATAGADSMGGGFSASFSFEGSFSNGANSSFSGSVDAPVPDAVASMNPILQSLALMDGFTVGDGSQIRTAADLVRSIQINDEGDVLGDPEHASEMERMLLAALEHLSINDLPDILLHGNTTSLARVRAPLCAFLQSEYGLDSTASPALFNSNAQAIWDSEVSRITPEHRQTLWNEFEAVFVEPRASDFYSGGGPHAVAVQLEAMMLRRIVEILCLVVRTDEVGDDMFPRAMVALIDHTVGELAYHLNLFCRRGWPDAQHLVRSFLNVMLECGVGGLGGALATPQMSVIVSMANNMIVQRITESFSRWEQRLYAGEQLEHGEQAEGRRISDQDAQTPSNLQASGTISMEPSGSPSPESQTQGHGNQSHNIRIAALPEDDVIMDDLMDELLDEIDEPPQVQTESKSGLGSASAAVAPMAADRGGSSGADRVPTSVPRGVGLASSANAFSARNNAIPAVRPRPSNLTFSGSSAGNTRKVARSSGAGSLETSTDSARSDVASIASTRTEVSQDFRDVLRRNDLPEDQIEKWQRILADDVEAMRKVRSSGGGASVHRSAVYREGGPQANPLESSVSSAPETLSPRVASRMGSQLVRRAMMSVRADPRDIDRVCSELDANNAIGGPLYMSTIEQGVRARLETDPDFDPSLFPNASERFQVGPRSKKL</sequence>
<feature type="region of interest" description="Disordered" evidence="1">
    <location>
        <begin position="480"/>
        <end position="499"/>
    </location>
</feature>
<feature type="compositionally biased region" description="Low complexity" evidence="1">
    <location>
        <begin position="940"/>
        <end position="951"/>
    </location>
</feature>
<accession>A0A5J4YUU2</accession>
<feature type="compositionally biased region" description="Polar residues" evidence="1">
    <location>
        <begin position="1159"/>
        <end position="1169"/>
    </location>
</feature>